<comment type="similarity">
    <text evidence="1">Belongs to the GMC oxidoreductase family.</text>
</comment>
<dbReference type="InterPro" id="IPR036188">
    <property type="entry name" value="FAD/NAD-bd_sf"/>
</dbReference>
<proteinExistence type="inferred from homology"/>
<dbReference type="PANTHER" id="PTHR11552">
    <property type="entry name" value="GLUCOSE-METHANOL-CHOLINE GMC OXIDOREDUCTASE"/>
    <property type="match status" value="1"/>
</dbReference>
<evidence type="ECO:0000313" key="3">
    <source>
        <dbReference type="Proteomes" id="UP001274830"/>
    </source>
</evidence>
<accession>A0AAE0TPX7</accession>
<dbReference type="InterPro" id="IPR012132">
    <property type="entry name" value="GMC_OxRdtase"/>
</dbReference>
<protein>
    <recommendedName>
        <fullName evidence="4">Glucose-methanol-choline oxidoreductase N-terminal domain-containing protein</fullName>
    </recommendedName>
</protein>
<reference evidence="2" key="1">
    <citation type="submission" date="2023-07" db="EMBL/GenBank/DDBJ databases">
        <title>Black Yeasts Isolated from many extreme environments.</title>
        <authorList>
            <person name="Coleine C."/>
            <person name="Stajich J.E."/>
            <person name="Selbmann L."/>
        </authorList>
    </citation>
    <scope>NUCLEOTIDE SEQUENCE</scope>
    <source>
        <strain evidence="2">CCFEE 5485</strain>
    </source>
</reference>
<dbReference type="Gene3D" id="3.50.50.60">
    <property type="entry name" value="FAD/NAD(P)-binding domain"/>
    <property type="match status" value="1"/>
</dbReference>
<evidence type="ECO:0000256" key="1">
    <source>
        <dbReference type="ARBA" id="ARBA00010790"/>
    </source>
</evidence>
<dbReference type="GO" id="GO:0050660">
    <property type="term" value="F:flavin adenine dinucleotide binding"/>
    <property type="evidence" value="ECO:0007669"/>
    <property type="project" value="InterPro"/>
</dbReference>
<dbReference type="Proteomes" id="UP001274830">
    <property type="component" value="Unassembled WGS sequence"/>
</dbReference>
<dbReference type="EMBL" id="JAUTXT010000041">
    <property type="protein sequence ID" value="KAK3671572.1"/>
    <property type="molecule type" value="Genomic_DNA"/>
</dbReference>
<dbReference type="GO" id="GO:0016491">
    <property type="term" value="F:oxidoreductase activity"/>
    <property type="evidence" value="ECO:0007669"/>
    <property type="project" value="TreeGrafter"/>
</dbReference>
<gene>
    <name evidence="2" type="ORF">LTR78_008494</name>
</gene>
<dbReference type="AlphaFoldDB" id="A0AAE0TPX7"/>
<sequence length="107" mass="11178">MPLTTSLPFGLDEVDVVICGGGLAACVVAGRLAEADRDLVILMIERGPNNAGLDIVQHPALFIMNLLPDSKTALSYKSKQSKQLADREVVVQTGGTLGGGSSINIML</sequence>
<comment type="caution">
    <text evidence="2">The sequence shown here is derived from an EMBL/GenBank/DDBJ whole genome shotgun (WGS) entry which is preliminary data.</text>
</comment>
<dbReference type="Gene3D" id="3.30.560.10">
    <property type="entry name" value="Glucose Oxidase, domain 3"/>
    <property type="match status" value="1"/>
</dbReference>
<organism evidence="2 3">
    <name type="scientific">Recurvomyces mirabilis</name>
    <dbReference type="NCBI Taxonomy" id="574656"/>
    <lineage>
        <taxon>Eukaryota</taxon>
        <taxon>Fungi</taxon>
        <taxon>Dikarya</taxon>
        <taxon>Ascomycota</taxon>
        <taxon>Pezizomycotina</taxon>
        <taxon>Dothideomycetes</taxon>
        <taxon>Dothideomycetidae</taxon>
        <taxon>Mycosphaerellales</taxon>
        <taxon>Teratosphaeriaceae</taxon>
        <taxon>Recurvomyces</taxon>
    </lineage>
</organism>
<evidence type="ECO:0008006" key="4">
    <source>
        <dbReference type="Google" id="ProtNLM"/>
    </source>
</evidence>
<name>A0AAE0TPX7_9PEZI</name>
<evidence type="ECO:0000313" key="2">
    <source>
        <dbReference type="EMBL" id="KAK3671572.1"/>
    </source>
</evidence>
<keyword evidence="3" id="KW-1185">Reference proteome</keyword>
<dbReference type="SUPFAM" id="SSF51905">
    <property type="entry name" value="FAD/NAD(P)-binding domain"/>
    <property type="match status" value="1"/>
</dbReference>
<dbReference type="PANTHER" id="PTHR11552:SF78">
    <property type="entry name" value="GLUCOSE-METHANOL-CHOLINE OXIDOREDUCTASE N-TERMINAL DOMAIN-CONTAINING PROTEIN"/>
    <property type="match status" value="1"/>
</dbReference>